<dbReference type="AlphaFoldDB" id="V7BR60"/>
<evidence type="ECO:0000313" key="1">
    <source>
        <dbReference type="EMBL" id="ESW19503.1"/>
    </source>
</evidence>
<name>V7BR60_PHAVU</name>
<keyword evidence="2" id="KW-1185">Reference proteome</keyword>
<dbReference type="Gene3D" id="3.40.50.1000">
    <property type="entry name" value="HAD superfamily/HAD-like"/>
    <property type="match status" value="1"/>
</dbReference>
<dbReference type="Gene3D" id="1.10.150.240">
    <property type="entry name" value="Putative phosphatase, domain 2"/>
    <property type="match status" value="1"/>
</dbReference>
<dbReference type="eggNOG" id="ENOG502QS8V">
    <property type="taxonomic scope" value="Eukaryota"/>
</dbReference>
<organism evidence="1 2">
    <name type="scientific">Phaseolus vulgaris</name>
    <name type="common">Kidney bean</name>
    <name type="synonym">French bean</name>
    <dbReference type="NCBI Taxonomy" id="3885"/>
    <lineage>
        <taxon>Eukaryota</taxon>
        <taxon>Viridiplantae</taxon>
        <taxon>Streptophyta</taxon>
        <taxon>Embryophyta</taxon>
        <taxon>Tracheophyta</taxon>
        <taxon>Spermatophyta</taxon>
        <taxon>Magnoliopsida</taxon>
        <taxon>eudicotyledons</taxon>
        <taxon>Gunneridae</taxon>
        <taxon>Pentapetalae</taxon>
        <taxon>rosids</taxon>
        <taxon>fabids</taxon>
        <taxon>Fabales</taxon>
        <taxon>Fabaceae</taxon>
        <taxon>Papilionoideae</taxon>
        <taxon>50 kb inversion clade</taxon>
        <taxon>NPAAA clade</taxon>
        <taxon>indigoferoid/millettioid clade</taxon>
        <taxon>Phaseoleae</taxon>
        <taxon>Phaseolus</taxon>
    </lineage>
</organism>
<dbReference type="PANTHER" id="PTHR42896:SF3">
    <property type="entry name" value="PROTEIN, PUTATIVE, EXPRESSED-RELATED"/>
    <property type="match status" value="1"/>
</dbReference>
<dbReference type="SUPFAM" id="SSF56784">
    <property type="entry name" value="HAD-like"/>
    <property type="match status" value="1"/>
</dbReference>
<dbReference type="GO" id="GO:0016787">
    <property type="term" value="F:hydrolase activity"/>
    <property type="evidence" value="ECO:0007669"/>
    <property type="project" value="InterPro"/>
</dbReference>
<dbReference type="EMBL" id="CM002293">
    <property type="protein sequence ID" value="ESW19503.1"/>
    <property type="molecule type" value="Genomic_DNA"/>
</dbReference>
<reference evidence="2" key="1">
    <citation type="journal article" date="2014" name="Nat. Genet.">
        <title>A reference genome for common bean and genome-wide analysis of dual domestications.</title>
        <authorList>
            <person name="Schmutz J."/>
            <person name="McClean P.E."/>
            <person name="Mamidi S."/>
            <person name="Wu G.A."/>
            <person name="Cannon S.B."/>
            <person name="Grimwood J."/>
            <person name="Jenkins J."/>
            <person name="Shu S."/>
            <person name="Song Q."/>
            <person name="Chavarro C."/>
            <person name="Torres-Torres M."/>
            <person name="Geffroy V."/>
            <person name="Moghaddam S.M."/>
            <person name="Gao D."/>
            <person name="Abernathy B."/>
            <person name="Barry K."/>
            <person name="Blair M."/>
            <person name="Brick M.A."/>
            <person name="Chovatia M."/>
            <person name="Gepts P."/>
            <person name="Goodstein D.M."/>
            <person name="Gonzales M."/>
            <person name="Hellsten U."/>
            <person name="Hyten D.L."/>
            <person name="Jia G."/>
            <person name="Kelly J.D."/>
            <person name="Kudrna D."/>
            <person name="Lee R."/>
            <person name="Richard M.M."/>
            <person name="Miklas P.N."/>
            <person name="Osorno J.M."/>
            <person name="Rodrigues J."/>
            <person name="Thareau V."/>
            <person name="Urrea C.A."/>
            <person name="Wang M."/>
            <person name="Yu Y."/>
            <person name="Zhang M."/>
            <person name="Wing R.A."/>
            <person name="Cregan P.B."/>
            <person name="Rokhsar D.S."/>
            <person name="Jackson S.A."/>
        </authorList>
    </citation>
    <scope>NUCLEOTIDE SEQUENCE [LARGE SCALE GENOMIC DNA]</scope>
    <source>
        <strain evidence="2">cv. G19833</strain>
    </source>
</reference>
<dbReference type="SMR" id="V7BR60"/>
<dbReference type="InterPro" id="IPR044999">
    <property type="entry name" value="CbbY-like"/>
</dbReference>
<evidence type="ECO:0000313" key="2">
    <source>
        <dbReference type="Proteomes" id="UP000000226"/>
    </source>
</evidence>
<evidence type="ECO:0008006" key="3">
    <source>
        <dbReference type="Google" id="ProtNLM"/>
    </source>
</evidence>
<accession>V7BR60</accession>
<dbReference type="PANTHER" id="PTHR42896">
    <property type="entry name" value="XYLULOSE-1,5-BISPHOSPHATE (XUBP) PHOSPHATASE"/>
    <property type="match status" value="1"/>
</dbReference>
<dbReference type="Proteomes" id="UP000000226">
    <property type="component" value="Chromosome 6"/>
</dbReference>
<dbReference type="Gramene" id="ESW19503">
    <property type="protein sequence ID" value="ESW19503"/>
    <property type="gene ID" value="PHAVU_006G130700g"/>
</dbReference>
<dbReference type="OrthoDB" id="545219at2759"/>
<dbReference type="InterPro" id="IPR036412">
    <property type="entry name" value="HAD-like_sf"/>
</dbReference>
<proteinExistence type="predicted"/>
<dbReference type="InterPro" id="IPR023214">
    <property type="entry name" value="HAD_sf"/>
</dbReference>
<sequence length="374" mass="40868">MATSRTLASSVLHSHTLPRAPCRFRFRFRFHFRIPSTFCSLTFSPSNFPAKSSSRLTVFSATSTDHHHSTSQDLAVLLEVDGVLMDAHRVGNRMAFNKAFERLGLDCANWTEPVYSDLAKRSAGDEEKMVFLYFNRIGWPASLPTNEQGIFAKRVLQQKEKALEEFVMSKSLPLRPGLEQFIDDAYNEGIPVVILTTYSKSGDSIAGSIMEKLGKDRSIKVIIVGNKEVDQSLYGQLVSGKVIASDLDEELAKEAKRAVSAERQRLAKEVASMLKLSVEIDTNSSESLAKIVAAIRAGAEYAGLPVCNCVLVAGSQSGVSGATQVGMPCVVLRSSLTSRAEFPLANATVDGFGGADLTISKLRNLRPNNKQRTE</sequence>
<dbReference type="InterPro" id="IPR023198">
    <property type="entry name" value="PGP-like_dom2"/>
</dbReference>
<dbReference type="OMA" id="DCANWSE"/>
<gene>
    <name evidence="1" type="ORF">PHAVU_006G130700g</name>
</gene>
<protein>
    <recommendedName>
        <fullName evidence="3">CBBY-like protein</fullName>
    </recommendedName>
</protein>